<dbReference type="AlphaFoldDB" id="A0A6N6VDW8"/>
<dbReference type="RefSeq" id="WP_152217365.1">
    <property type="nucleotide sequence ID" value="NZ_WESC01000017.1"/>
</dbReference>
<dbReference type="InterPro" id="IPR003680">
    <property type="entry name" value="Flavodoxin_fold"/>
</dbReference>
<dbReference type="Proteomes" id="UP000468901">
    <property type="component" value="Unassembled WGS sequence"/>
</dbReference>
<organism evidence="4 5">
    <name type="scientific">Parvibaculum sedimenti</name>
    <dbReference type="NCBI Taxonomy" id="2608632"/>
    <lineage>
        <taxon>Bacteria</taxon>
        <taxon>Pseudomonadati</taxon>
        <taxon>Pseudomonadota</taxon>
        <taxon>Alphaproteobacteria</taxon>
        <taxon>Hyphomicrobiales</taxon>
        <taxon>Parvibaculaceae</taxon>
        <taxon>Parvibaculum</taxon>
    </lineage>
</organism>
<keyword evidence="5" id="KW-1185">Reference proteome</keyword>
<dbReference type="Pfam" id="PF02525">
    <property type="entry name" value="Flavodoxin_2"/>
    <property type="match status" value="1"/>
</dbReference>
<keyword evidence="2" id="KW-0560">Oxidoreductase</keyword>
<dbReference type="SUPFAM" id="SSF52218">
    <property type="entry name" value="Flavoproteins"/>
    <property type="match status" value="1"/>
</dbReference>
<dbReference type="InterPro" id="IPR051545">
    <property type="entry name" value="NAD(P)H_dehydrogenase_qn"/>
</dbReference>
<evidence type="ECO:0000256" key="2">
    <source>
        <dbReference type="ARBA" id="ARBA00023002"/>
    </source>
</evidence>
<dbReference type="PANTHER" id="PTHR10204">
    <property type="entry name" value="NAD P H OXIDOREDUCTASE-RELATED"/>
    <property type="match status" value="1"/>
</dbReference>
<dbReference type="GO" id="GO:0003955">
    <property type="term" value="F:NAD(P)H dehydrogenase (quinone) activity"/>
    <property type="evidence" value="ECO:0007669"/>
    <property type="project" value="TreeGrafter"/>
</dbReference>
<dbReference type="InterPro" id="IPR029039">
    <property type="entry name" value="Flavoprotein-like_sf"/>
</dbReference>
<dbReference type="PANTHER" id="PTHR10204:SF34">
    <property type="entry name" value="NAD(P)H DEHYDROGENASE [QUINONE] 1 ISOFORM 1"/>
    <property type="match status" value="1"/>
</dbReference>
<proteinExistence type="inferred from homology"/>
<dbReference type="EMBL" id="WESC01000017">
    <property type="protein sequence ID" value="KAB7738740.1"/>
    <property type="molecule type" value="Genomic_DNA"/>
</dbReference>
<accession>A0A6N6VDW8</accession>
<evidence type="ECO:0000256" key="1">
    <source>
        <dbReference type="ARBA" id="ARBA00006252"/>
    </source>
</evidence>
<feature type="domain" description="Flavodoxin-like fold" evidence="3">
    <location>
        <begin position="1"/>
        <end position="136"/>
    </location>
</feature>
<evidence type="ECO:0000259" key="3">
    <source>
        <dbReference type="Pfam" id="PF02525"/>
    </source>
</evidence>
<name>A0A6N6VDW8_9HYPH</name>
<dbReference type="Gene3D" id="3.40.50.360">
    <property type="match status" value="1"/>
</dbReference>
<sequence length="195" mass="22442">MKVLVVYSHPVPESFCAALRDTVVDALKAKGHDVRLTDLYAENFDPRLGCQERRDYHTEGKNLTYVPEHIANIQWAEALIFVFPTWWYGLPAMLKGWLDRVFVPGVSFTMPKGQMPIMPALTNVKLVGGITTCGSPWWWMKIVGEPHRRTLLRGIRGSCHPRCKTLWMAHYRMDSSTPESRKSYLALVRERLSRL</sequence>
<comment type="similarity">
    <text evidence="1">Belongs to the NAD(P)H dehydrogenase (quinone) family.</text>
</comment>
<dbReference type="GO" id="GO:0005829">
    <property type="term" value="C:cytosol"/>
    <property type="evidence" value="ECO:0007669"/>
    <property type="project" value="TreeGrafter"/>
</dbReference>
<gene>
    <name evidence="4" type="ORF">F2P47_15890</name>
</gene>
<comment type="caution">
    <text evidence="4">The sequence shown here is derived from an EMBL/GenBank/DDBJ whole genome shotgun (WGS) entry which is preliminary data.</text>
</comment>
<evidence type="ECO:0000313" key="4">
    <source>
        <dbReference type="EMBL" id="KAB7738740.1"/>
    </source>
</evidence>
<evidence type="ECO:0000313" key="5">
    <source>
        <dbReference type="Proteomes" id="UP000468901"/>
    </source>
</evidence>
<protein>
    <submittedName>
        <fullName evidence="4">Flavodoxin family protein</fullName>
    </submittedName>
</protein>
<reference evidence="4 5" key="1">
    <citation type="submission" date="2019-09" db="EMBL/GenBank/DDBJ databases">
        <title>Parvibaculum sedimenti sp. nov., isolated from sediment.</title>
        <authorList>
            <person name="Wang Y."/>
        </authorList>
    </citation>
    <scope>NUCLEOTIDE SEQUENCE [LARGE SCALE GENOMIC DNA]</scope>
    <source>
        <strain evidence="4 5">HXT-9</strain>
    </source>
</reference>